<dbReference type="InterPro" id="IPR050834">
    <property type="entry name" value="Glycosyltransf_2"/>
</dbReference>
<evidence type="ECO:0000256" key="1">
    <source>
        <dbReference type="SAM" id="Phobius"/>
    </source>
</evidence>
<dbReference type="Proteomes" id="UP000177360">
    <property type="component" value="Unassembled WGS sequence"/>
</dbReference>
<name>A0A1G2E2G1_9BACT</name>
<dbReference type="PANTHER" id="PTHR43685">
    <property type="entry name" value="GLYCOSYLTRANSFERASE"/>
    <property type="match status" value="1"/>
</dbReference>
<evidence type="ECO:0000313" key="3">
    <source>
        <dbReference type="EMBL" id="OGZ19935.1"/>
    </source>
</evidence>
<gene>
    <name evidence="3" type="ORF">A2626_00670</name>
</gene>
<dbReference type="AlphaFoldDB" id="A0A1G2E2G1"/>
<organism evidence="3 4">
    <name type="scientific">Candidatus Nealsonbacteria bacterium RIFCSPHIGHO2_01_FULL_38_55</name>
    <dbReference type="NCBI Taxonomy" id="1801664"/>
    <lineage>
        <taxon>Bacteria</taxon>
        <taxon>Candidatus Nealsoniibacteriota</taxon>
    </lineage>
</organism>
<protein>
    <recommendedName>
        <fullName evidence="2">Glycosyltransferase 2-like domain-containing protein</fullName>
    </recommendedName>
</protein>
<dbReference type="SUPFAM" id="SSF53448">
    <property type="entry name" value="Nucleotide-diphospho-sugar transferases"/>
    <property type="match status" value="1"/>
</dbReference>
<feature type="domain" description="Glycosyltransferase 2-like" evidence="2">
    <location>
        <begin position="31"/>
        <end position="197"/>
    </location>
</feature>
<proteinExistence type="predicted"/>
<evidence type="ECO:0000259" key="2">
    <source>
        <dbReference type="Pfam" id="PF00535"/>
    </source>
</evidence>
<dbReference type="Gene3D" id="3.90.550.10">
    <property type="entry name" value="Spore Coat Polysaccharide Biosynthesis Protein SpsA, Chain A"/>
    <property type="match status" value="1"/>
</dbReference>
<dbReference type="PANTHER" id="PTHR43685:SF2">
    <property type="entry name" value="GLYCOSYLTRANSFERASE 2-LIKE DOMAIN-CONTAINING PROTEIN"/>
    <property type="match status" value="1"/>
</dbReference>
<comment type="caution">
    <text evidence="3">The sequence shown here is derived from an EMBL/GenBank/DDBJ whole genome shotgun (WGS) entry which is preliminary data.</text>
</comment>
<dbReference type="InterPro" id="IPR029044">
    <property type="entry name" value="Nucleotide-diphossugar_trans"/>
</dbReference>
<feature type="transmembrane region" description="Helical" evidence="1">
    <location>
        <begin position="302"/>
        <end position="319"/>
    </location>
</feature>
<reference evidence="3 4" key="1">
    <citation type="journal article" date="2016" name="Nat. Commun.">
        <title>Thousands of microbial genomes shed light on interconnected biogeochemical processes in an aquifer system.</title>
        <authorList>
            <person name="Anantharaman K."/>
            <person name="Brown C.T."/>
            <person name="Hug L.A."/>
            <person name="Sharon I."/>
            <person name="Castelle C.J."/>
            <person name="Probst A.J."/>
            <person name="Thomas B.C."/>
            <person name="Singh A."/>
            <person name="Wilkins M.J."/>
            <person name="Karaoz U."/>
            <person name="Brodie E.L."/>
            <person name="Williams K.H."/>
            <person name="Hubbard S.S."/>
            <person name="Banfield J.F."/>
        </authorList>
    </citation>
    <scope>NUCLEOTIDE SEQUENCE [LARGE SCALE GENOMIC DNA]</scope>
</reference>
<dbReference type="InterPro" id="IPR001173">
    <property type="entry name" value="Glyco_trans_2-like"/>
</dbReference>
<keyword evidence="1" id="KW-1133">Transmembrane helix</keyword>
<keyword evidence="1" id="KW-0472">Membrane</keyword>
<dbReference type="Pfam" id="PF00535">
    <property type="entry name" value="Glycos_transf_2"/>
    <property type="match status" value="1"/>
</dbReference>
<dbReference type="EMBL" id="MHLZ01000016">
    <property type="protein sequence ID" value="OGZ19935.1"/>
    <property type="molecule type" value="Genomic_DNA"/>
</dbReference>
<sequence length="339" mass="40021">MEQSNQKINPRVISKRNAKQGIFPNRNPKVSVITMSYNMAEFLRDTMDSITNQSYDDFEHIVIDGASTDDTLQILKEYPHIRLISEKDNGWFDALIKGLNVSRGEYICPCAVSDGYIDEHWIEKCVEALDRDKEVSLVWGLPQYMVKNNELGEISHPQFHNVLPPQKNEFIYYWLATNFFLPEGNICVRRKVFEECFFCKSAENIEPYLRFNYCFNTLGYLPYFLPTVANFGRLHDGQLGQKRTEDGMAQLWLRNYIKKIKKYRSKLMLKITTHQYRGGAGEFLPYEFSVKRFISKYMFKRVNVSANMAMSLMIYFSFINRKWPRVYNIGRKIYHKLKK</sequence>
<keyword evidence="1" id="KW-0812">Transmembrane</keyword>
<accession>A0A1G2E2G1</accession>
<evidence type="ECO:0000313" key="4">
    <source>
        <dbReference type="Proteomes" id="UP000177360"/>
    </source>
</evidence>